<feature type="compositionally biased region" description="Polar residues" evidence="1">
    <location>
        <begin position="414"/>
        <end position="423"/>
    </location>
</feature>
<organism evidence="2 3">
    <name type="scientific">Plasmodium inui San Antonio 1</name>
    <dbReference type="NCBI Taxonomy" id="1237626"/>
    <lineage>
        <taxon>Eukaryota</taxon>
        <taxon>Sar</taxon>
        <taxon>Alveolata</taxon>
        <taxon>Apicomplexa</taxon>
        <taxon>Aconoidasida</taxon>
        <taxon>Haemosporida</taxon>
        <taxon>Plasmodiidae</taxon>
        <taxon>Plasmodium</taxon>
        <taxon>Plasmodium (Plasmodium)</taxon>
    </lineage>
</organism>
<dbReference type="Proteomes" id="UP000030640">
    <property type="component" value="Unassembled WGS sequence"/>
</dbReference>
<dbReference type="VEuPathDB" id="PlasmoDB:C922_03273"/>
<accession>W6ZZK7</accession>
<feature type="compositionally biased region" description="Polar residues" evidence="1">
    <location>
        <begin position="256"/>
        <end position="270"/>
    </location>
</feature>
<evidence type="ECO:0000313" key="2">
    <source>
        <dbReference type="EMBL" id="EUD66357.1"/>
    </source>
</evidence>
<dbReference type="EMBL" id="KI965472">
    <property type="protein sequence ID" value="EUD66357.1"/>
    <property type="molecule type" value="Genomic_DNA"/>
</dbReference>
<feature type="compositionally biased region" description="Basic and acidic residues" evidence="1">
    <location>
        <begin position="399"/>
        <end position="412"/>
    </location>
</feature>
<feature type="region of interest" description="Disordered" evidence="1">
    <location>
        <begin position="503"/>
        <end position="553"/>
    </location>
</feature>
<proteinExistence type="predicted"/>
<keyword evidence="3" id="KW-1185">Reference proteome</keyword>
<dbReference type="AlphaFoldDB" id="W6ZZK7"/>
<evidence type="ECO:0000256" key="1">
    <source>
        <dbReference type="SAM" id="MobiDB-lite"/>
    </source>
</evidence>
<feature type="region of interest" description="Disordered" evidence="1">
    <location>
        <begin position="256"/>
        <end position="289"/>
    </location>
</feature>
<gene>
    <name evidence="2" type="ORF">C922_03273</name>
</gene>
<feature type="compositionally biased region" description="Basic and acidic residues" evidence="1">
    <location>
        <begin position="711"/>
        <end position="724"/>
    </location>
</feature>
<protein>
    <submittedName>
        <fullName evidence="2">Uncharacterized protein</fullName>
    </submittedName>
</protein>
<dbReference type="GeneID" id="20038547"/>
<dbReference type="OrthoDB" id="370252at2759"/>
<feature type="compositionally biased region" description="Basic and acidic residues" evidence="1">
    <location>
        <begin position="503"/>
        <end position="522"/>
    </location>
</feature>
<feature type="region of interest" description="Disordered" evidence="1">
    <location>
        <begin position="387"/>
        <end position="423"/>
    </location>
</feature>
<sequence length="842" mass="98089">MDNPPTEDAVTLHCTLQDRMHKREVRREARSQTKSDVTDEVKNVVQNDEEDITNFIVSKKMNLTREKNENVKNMKKLISKHPDIFIKSSILSKEFQQNVEDIQIVVDDLRSNCEKIADLFEARHHKSSMEGMNLSNTVHDSTRSGLLADMLKIPLIIHRSNEKGDVHDSMKYVPLCGRVKLYLCALCSCESNDRNLANYLRSYKKKLNKEIKKTRELIFQFIVKCEDVDTLKVYLQYLANIRDYFLLPPERVTTNEKFPSEMNNDESFLNGSGEKRQNNLTRSGSFSNCKDGRMTNEEYTRHTFLTLKHFRILHSVREQLEKRISRRKTNNSLSAYEIVQIFLHEIANFKSSYERLFHSVDANLFRHVVFLYYFALSLVNIKITQRNSSPPGGDANMLDEEKRQVGKRDVKTPEGSTHHTNTYSQHLLKKLNREYIAGELANCTKEANASSRQSDGKEGGQPPLLPFSNQRYPFVNVNSALFNYMYYCVFFKCEKEVCFHPRGRKDEEEGGEKIPSEEEKLPHWGKNQTTAPHRKGKISEKEKRHENANTSCKNHSSWVNSLYEEGNTRWKRKKQNEKTTKMKHNIFTHYISIQALVQRASIKDSVQDLFQCRNICEQTGLVKNGKATFITGLNAPVLLDNILNKIFILFVYHFLERTNFHFYESVLFFDESEEQEFAQPGKNILLVLREHLRSRKGKQHPGGNDGQNNGRNDEQNERPGDTRETPLQRAQHTLKHAFLNSYFLNLLFILKSIKHYVDKSITYVVILLFEESFKRVIKNLVMIYLGNQNMYFKYSTFHLIMESLFKIIFPFTFLFLSRVFQVDTSSSTESIFNVLDSYGVGA</sequence>
<name>W6ZZK7_9APIC</name>
<dbReference type="RefSeq" id="XP_008817087.1">
    <property type="nucleotide sequence ID" value="XM_008818865.1"/>
</dbReference>
<reference evidence="2 3" key="1">
    <citation type="submission" date="2013-02" db="EMBL/GenBank/DDBJ databases">
        <title>The Genome Sequence of Plasmodium inui San Antonio 1.</title>
        <authorList>
            <consortium name="The Broad Institute Genome Sequencing Platform"/>
            <consortium name="The Broad Institute Genome Sequencing Center for Infectious Disease"/>
            <person name="Neafsey D."/>
            <person name="Cheeseman I."/>
            <person name="Volkman S."/>
            <person name="Adams J."/>
            <person name="Walker B."/>
            <person name="Young S.K."/>
            <person name="Zeng Q."/>
            <person name="Gargeya S."/>
            <person name="Fitzgerald M."/>
            <person name="Haas B."/>
            <person name="Abouelleil A."/>
            <person name="Alvarado L."/>
            <person name="Arachchi H.M."/>
            <person name="Berlin A.M."/>
            <person name="Chapman S.B."/>
            <person name="Dewar J."/>
            <person name="Goldberg J."/>
            <person name="Griggs A."/>
            <person name="Gujja S."/>
            <person name="Hansen M."/>
            <person name="Howarth C."/>
            <person name="Imamovic A."/>
            <person name="Larimer J."/>
            <person name="McCowan C."/>
            <person name="Murphy C."/>
            <person name="Neiman D."/>
            <person name="Pearson M."/>
            <person name="Priest M."/>
            <person name="Roberts A."/>
            <person name="Saif S."/>
            <person name="Shea T."/>
            <person name="Sisk P."/>
            <person name="Sykes S."/>
            <person name="Wortman J."/>
            <person name="Nusbaum C."/>
            <person name="Birren B."/>
        </authorList>
    </citation>
    <scope>NUCLEOTIDE SEQUENCE [LARGE SCALE GENOMIC DNA]</scope>
    <source>
        <strain evidence="2 3">San Antonio 1</strain>
    </source>
</reference>
<feature type="compositionally biased region" description="Polar residues" evidence="1">
    <location>
        <begin position="278"/>
        <end position="288"/>
    </location>
</feature>
<feature type="region of interest" description="Disordered" evidence="1">
    <location>
        <begin position="446"/>
        <end position="466"/>
    </location>
</feature>
<feature type="region of interest" description="Disordered" evidence="1">
    <location>
        <begin position="696"/>
        <end position="724"/>
    </location>
</feature>
<feature type="compositionally biased region" description="Basic and acidic residues" evidence="1">
    <location>
        <begin position="537"/>
        <end position="547"/>
    </location>
</feature>
<evidence type="ECO:0000313" key="3">
    <source>
        <dbReference type="Proteomes" id="UP000030640"/>
    </source>
</evidence>